<evidence type="ECO:0000313" key="2">
    <source>
        <dbReference type="EMBL" id="MDT4287729.1"/>
    </source>
</evidence>
<gene>
    <name evidence="2" type="ORF">RO950_12205</name>
</gene>
<dbReference type="EMBL" id="JAVSOO010000051">
    <property type="protein sequence ID" value="MDT4287729.1"/>
    <property type="molecule type" value="Genomic_DNA"/>
</dbReference>
<feature type="coiled-coil region" evidence="1">
    <location>
        <begin position="147"/>
        <end position="188"/>
    </location>
</feature>
<proteinExistence type="predicted"/>
<keyword evidence="1" id="KW-0175">Coiled coil</keyword>
<protein>
    <recommendedName>
        <fullName evidence="4">HTH merR-type domain-containing protein</fullName>
    </recommendedName>
</protein>
<evidence type="ECO:0008006" key="4">
    <source>
        <dbReference type="Google" id="ProtNLM"/>
    </source>
</evidence>
<organism evidence="2 3">
    <name type="scientific">Staphylococcus haemolyticus</name>
    <dbReference type="NCBI Taxonomy" id="1283"/>
    <lineage>
        <taxon>Bacteria</taxon>
        <taxon>Bacillati</taxon>
        <taxon>Bacillota</taxon>
        <taxon>Bacilli</taxon>
        <taxon>Bacillales</taxon>
        <taxon>Staphylococcaceae</taxon>
        <taxon>Staphylococcus</taxon>
    </lineage>
</organism>
<name>A0ABU3IJJ3_STAHA</name>
<accession>A0ABU3IJJ3</accession>
<comment type="caution">
    <text evidence="2">The sequence shown here is derived from an EMBL/GenBank/DDBJ whole genome shotgun (WGS) entry which is preliminary data.</text>
</comment>
<reference evidence="2 3" key="1">
    <citation type="submission" date="2023-08" db="EMBL/GenBank/DDBJ databases">
        <title>Genomic surveillance of Staphylococcus haemolyticus neonatal outbreak in southern France.</title>
        <authorList>
            <person name="Magnan C."/>
            <person name="Morsli M."/>
            <person name="Thiery B."/>
            <person name="Salipante F."/>
            <person name="Attar J."/>
            <person name="Massimo D.M."/>
            <person name="Ory J."/>
            <person name="Pantel A."/>
            <person name="Lavigne J.-P."/>
        </authorList>
    </citation>
    <scope>NUCLEOTIDE SEQUENCE [LARGE SCALE GENOMIC DNA]</scope>
    <source>
        <strain evidence="2 3">NSH026</strain>
    </source>
</reference>
<evidence type="ECO:0000256" key="1">
    <source>
        <dbReference type="SAM" id="Coils"/>
    </source>
</evidence>
<sequence length="200" mass="23177">MTNSVELVTTKNASNFLGVSASSLRVYAQHMEAVGYSFKKVENARQFSRYDLQIISEALERYKLSGGTIKDALHYVVVKEEKGEAEAEALQSLPKETQSQRVNAFDIEQFKQDLSQYINNNLNSTLEKHLQNVTEAITDISKSKDDTKPLQDEIERLRALNKQLESERDQYKLENSNMSNEMETLRNMSIWEFRKWKKKD</sequence>
<dbReference type="Proteomes" id="UP001269271">
    <property type="component" value="Unassembled WGS sequence"/>
</dbReference>
<evidence type="ECO:0000313" key="3">
    <source>
        <dbReference type="Proteomes" id="UP001269271"/>
    </source>
</evidence>
<keyword evidence="3" id="KW-1185">Reference proteome</keyword>
<dbReference type="RefSeq" id="WP_053037896.1">
    <property type="nucleotide sequence ID" value="NZ_CUFG01000041.1"/>
</dbReference>